<dbReference type="PROSITE" id="PS51257">
    <property type="entry name" value="PROKAR_LIPOPROTEIN"/>
    <property type="match status" value="1"/>
</dbReference>
<protein>
    <submittedName>
        <fullName evidence="3">Rhodanese-like domain-containing protein</fullName>
    </submittedName>
</protein>
<dbReference type="InterPro" id="IPR036873">
    <property type="entry name" value="Rhodanese-like_dom_sf"/>
</dbReference>
<name>A0A412PFC7_9FIRM</name>
<keyword evidence="1" id="KW-0732">Signal</keyword>
<accession>A0A412PFC7</accession>
<dbReference type="PANTHER" id="PTHR43031:SF1">
    <property type="entry name" value="PYRIDINE NUCLEOTIDE-DISULPHIDE OXIDOREDUCTASE"/>
    <property type="match status" value="1"/>
</dbReference>
<sequence>MKKILVLALSLFLAGCMVTKTSETSSSYQTITSTEAQKMIEENKDVVILDVRTADEYASGHIPNAINLSNEDIQAGKVDSLKDKKQLIMVYCRSGNRSRQAAQKLAELGYTNVVDFGGIQSWQGDIEK</sequence>
<gene>
    <name evidence="3" type="ORF">DWX20_05880</name>
</gene>
<evidence type="ECO:0000313" key="4">
    <source>
        <dbReference type="Proteomes" id="UP000284731"/>
    </source>
</evidence>
<dbReference type="Pfam" id="PF00581">
    <property type="entry name" value="Rhodanese"/>
    <property type="match status" value="1"/>
</dbReference>
<evidence type="ECO:0000259" key="2">
    <source>
        <dbReference type="PROSITE" id="PS50206"/>
    </source>
</evidence>
<dbReference type="EMBL" id="QRWX01000002">
    <property type="protein sequence ID" value="RGT56332.1"/>
    <property type="molecule type" value="Genomic_DNA"/>
</dbReference>
<dbReference type="SMART" id="SM00450">
    <property type="entry name" value="RHOD"/>
    <property type="match status" value="1"/>
</dbReference>
<proteinExistence type="predicted"/>
<dbReference type="RefSeq" id="WP_028078107.1">
    <property type="nucleotide sequence ID" value="NZ_AP028934.1"/>
</dbReference>
<organism evidence="3 4">
    <name type="scientific">Solobacterium moorei</name>
    <dbReference type="NCBI Taxonomy" id="102148"/>
    <lineage>
        <taxon>Bacteria</taxon>
        <taxon>Bacillati</taxon>
        <taxon>Bacillota</taxon>
        <taxon>Erysipelotrichia</taxon>
        <taxon>Erysipelotrichales</taxon>
        <taxon>Erysipelotrichaceae</taxon>
        <taxon>Solobacterium</taxon>
    </lineage>
</organism>
<reference evidence="3 4" key="1">
    <citation type="submission" date="2018-08" db="EMBL/GenBank/DDBJ databases">
        <title>A genome reference for cultivated species of the human gut microbiota.</title>
        <authorList>
            <person name="Zou Y."/>
            <person name="Xue W."/>
            <person name="Luo G."/>
        </authorList>
    </citation>
    <scope>NUCLEOTIDE SEQUENCE [LARGE SCALE GENOMIC DNA]</scope>
    <source>
        <strain evidence="3 4">AF18-46</strain>
    </source>
</reference>
<dbReference type="PROSITE" id="PS50206">
    <property type="entry name" value="RHODANESE_3"/>
    <property type="match status" value="1"/>
</dbReference>
<comment type="caution">
    <text evidence="3">The sequence shown here is derived from an EMBL/GenBank/DDBJ whole genome shotgun (WGS) entry which is preliminary data.</text>
</comment>
<dbReference type="AlphaFoldDB" id="A0A412PFC7"/>
<feature type="signal peptide" evidence="1">
    <location>
        <begin position="1"/>
        <end position="19"/>
    </location>
</feature>
<dbReference type="CDD" id="cd00158">
    <property type="entry name" value="RHOD"/>
    <property type="match status" value="1"/>
</dbReference>
<dbReference type="Proteomes" id="UP000284731">
    <property type="component" value="Unassembled WGS sequence"/>
</dbReference>
<evidence type="ECO:0000313" key="3">
    <source>
        <dbReference type="EMBL" id="RGT56332.1"/>
    </source>
</evidence>
<evidence type="ECO:0000256" key="1">
    <source>
        <dbReference type="SAM" id="SignalP"/>
    </source>
</evidence>
<dbReference type="SUPFAM" id="SSF52821">
    <property type="entry name" value="Rhodanese/Cell cycle control phosphatase"/>
    <property type="match status" value="1"/>
</dbReference>
<dbReference type="InterPro" id="IPR050229">
    <property type="entry name" value="GlpE_sulfurtransferase"/>
</dbReference>
<dbReference type="GeneID" id="89619772"/>
<feature type="chain" id="PRO_5038501651" evidence="1">
    <location>
        <begin position="20"/>
        <end position="128"/>
    </location>
</feature>
<dbReference type="Gene3D" id="3.40.250.10">
    <property type="entry name" value="Rhodanese-like domain"/>
    <property type="match status" value="1"/>
</dbReference>
<dbReference type="InterPro" id="IPR001763">
    <property type="entry name" value="Rhodanese-like_dom"/>
</dbReference>
<dbReference type="PANTHER" id="PTHR43031">
    <property type="entry name" value="FAD-DEPENDENT OXIDOREDUCTASE"/>
    <property type="match status" value="1"/>
</dbReference>
<feature type="domain" description="Rhodanese" evidence="2">
    <location>
        <begin position="42"/>
        <end position="127"/>
    </location>
</feature>